<evidence type="ECO:0000256" key="2">
    <source>
        <dbReference type="ARBA" id="ARBA00022692"/>
    </source>
</evidence>
<feature type="transmembrane region" description="Helical" evidence="5">
    <location>
        <begin position="223"/>
        <end position="243"/>
    </location>
</feature>
<protein>
    <recommendedName>
        <fullName evidence="8">ABC transmembrane type-1 domain-containing protein</fullName>
    </recommendedName>
</protein>
<dbReference type="SUPFAM" id="SSF90123">
    <property type="entry name" value="ABC transporter transmembrane region"/>
    <property type="match status" value="1"/>
</dbReference>
<evidence type="ECO:0000256" key="1">
    <source>
        <dbReference type="ARBA" id="ARBA00004651"/>
    </source>
</evidence>
<gene>
    <name evidence="6" type="ORF">GCM10011509_14640</name>
</gene>
<feature type="transmembrane region" description="Helical" evidence="5">
    <location>
        <begin position="140"/>
        <end position="158"/>
    </location>
</feature>
<keyword evidence="2 5" id="KW-0812">Transmembrane</keyword>
<feature type="transmembrane region" description="Helical" evidence="5">
    <location>
        <begin position="193"/>
        <end position="211"/>
    </location>
</feature>
<evidence type="ECO:0000256" key="5">
    <source>
        <dbReference type="SAM" id="Phobius"/>
    </source>
</evidence>
<organism evidence="6 7">
    <name type="scientific">Ornithinimicrobium pekingense</name>
    <dbReference type="NCBI Taxonomy" id="384677"/>
    <lineage>
        <taxon>Bacteria</taxon>
        <taxon>Bacillati</taxon>
        <taxon>Actinomycetota</taxon>
        <taxon>Actinomycetes</taxon>
        <taxon>Micrococcales</taxon>
        <taxon>Ornithinimicrobiaceae</taxon>
        <taxon>Ornithinimicrobium</taxon>
    </lineage>
</organism>
<keyword evidence="4 5" id="KW-0472">Membrane</keyword>
<evidence type="ECO:0008006" key="8">
    <source>
        <dbReference type="Google" id="ProtNLM"/>
    </source>
</evidence>
<evidence type="ECO:0000256" key="3">
    <source>
        <dbReference type="ARBA" id="ARBA00022989"/>
    </source>
</evidence>
<feature type="transmembrane region" description="Helical" evidence="5">
    <location>
        <begin position="109"/>
        <end position="134"/>
    </location>
</feature>
<dbReference type="Proteomes" id="UP000662111">
    <property type="component" value="Unassembled WGS sequence"/>
</dbReference>
<keyword evidence="3 5" id="KW-1133">Transmembrane helix</keyword>
<accession>A0ABQ2F6P3</accession>
<feature type="transmembrane region" description="Helical" evidence="5">
    <location>
        <begin position="20"/>
        <end position="43"/>
    </location>
</feature>
<evidence type="ECO:0000256" key="4">
    <source>
        <dbReference type="ARBA" id="ARBA00023136"/>
    </source>
</evidence>
<proteinExistence type="predicted"/>
<evidence type="ECO:0000313" key="6">
    <source>
        <dbReference type="EMBL" id="GGK67383.1"/>
    </source>
</evidence>
<dbReference type="RefSeq" id="WP_022923168.1">
    <property type="nucleotide sequence ID" value="NZ_BMLB01000003.1"/>
</dbReference>
<reference evidence="7" key="1">
    <citation type="journal article" date="2019" name="Int. J. Syst. Evol. Microbiol.">
        <title>The Global Catalogue of Microorganisms (GCM) 10K type strain sequencing project: providing services to taxonomists for standard genome sequencing and annotation.</title>
        <authorList>
            <consortium name="The Broad Institute Genomics Platform"/>
            <consortium name="The Broad Institute Genome Sequencing Center for Infectious Disease"/>
            <person name="Wu L."/>
            <person name="Ma J."/>
        </authorList>
    </citation>
    <scope>NUCLEOTIDE SEQUENCE [LARGE SCALE GENOMIC DNA]</scope>
    <source>
        <strain evidence="7">CGMCC 1.5362</strain>
    </source>
</reference>
<keyword evidence="7" id="KW-1185">Reference proteome</keyword>
<name>A0ABQ2F6P3_9MICO</name>
<evidence type="ECO:0000313" key="7">
    <source>
        <dbReference type="Proteomes" id="UP000662111"/>
    </source>
</evidence>
<feature type="transmembrane region" description="Helical" evidence="5">
    <location>
        <begin position="63"/>
        <end position="88"/>
    </location>
</feature>
<sequence>MLGHLMTALRRLFPSRWARLEVVGLVLVMAAVPIVEMLVIRLFSDLVIHGPQQLRDGADVTTAVALFLAALAVARLMHHLVRIARVGVFRRRFEQLEATRTASRQSWDWALALELSGVLVSIVQVVAFCVLFLVLDPLVALANVVVVVVVLAVVGRFYSGELHRQQDYVTMGSRPGSTPINDRVGGRIKIAELGALLGSAGMALVLVLVLVRTLGGEIASSDAVVFFLGLRLLYGQVGTYSAGIMRFARAAARTDLVSA</sequence>
<dbReference type="EMBL" id="BMLB01000003">
    <property type="protein sequence ID" value="GGK67383.1"/>
    <property type="molecule type" value="Genomic_DNA"/>
</dbReference>
<comment type="subcellular location">
    <subcellularLocation>
        <location evidence="1">Cell membrane</location>
        <topology evidence="1">Multi-pass membrane protein</topology>
    </subcellularLocation>
</comment>
<dbReference type="InterPro" id="IPR036640">
    <property type="entry name" value="ABC1_TM_sf"/>
</dbReference>
<comment type="caution">
    <text evidence="6">The sequence shown here is derived from an EMBL/GenBank/DDBJ whole genome shotgun (WGS) entry which is preliminary data.</text>
</comment>